<dbReference type="Proteomes" id="UP000094378">
    <property type="component" value="Chromosome"/>
</dbReference>
<dbReference type="PROSITE" id="PS51257">
    <property type="entry name" value="PROKAR_LIPOPROTEIN"/>
    <property type="match status" value="1"/>
</dbReference>
<evidence type="ECO:0000313" key="3">
    <source>
        <dbReference type="Proteomes" id="UP000094378"/>
    </source>
</evidence>
<keyword evidence="1" id="KW-0732">Signal</keyword>
<dbReference type="AlphaFoldDB" id="A0A1B3SM48"/>
<keyword evidence="3" id="KW-1185">Reference proteome</keyword>
<dbReference type="KEGG" id="shj:SHELI_v1c10560"/>
<evidence type="ECO:0000256" key="1">
    <source>
        <dbReference type="SAM" id="SignalP"/>
    </source>
</evidence>
<dbReference type="NCBIfam" id="NF038029">
    <property type="entry name" value="LP_plasma"/>
    <property type="match status" value="1"/>
</dbReference>
<dbReference type="OrthoDB" id="387392at2"/>
<dbReference type="RefSeq" id="WP_069117383.1">
    <property type="nucleotide sequence ID" value="NZ_CP017015.1"/>
</dbReference>
<sequence length="422" mass="46126">MKKLLSFLGAMSLVASSGSVAIACKKEANPVVYEDTKNEAVAQNPKAEALTQYVKTLYANQFSLSDIGLDVSNGIKDLHYSPSEYFSWIQKQNINDLNFSQGISNDYKAYSDSKYSEAFDQYFDSKLIHDNTNIDDSIYKGGVIDSQNAIPSFVGTINTILPIIAKSFVNIDGSGIADLLKTLLSFESLIGSFKQTIDPIVDSLTADDNAVLKELESALSFTDQETTYVDAIQNSIIALAKSISGLAKKSSEDIKDFTSASKSIAKNLKGLIDGSISFSFDMSAVKYIGGIVKFVRVLLLYLDSFDENAVTETQLTVDDVLRVKQGAILKINNEKLNSLDIKKLIGILKKMTDDKDGQGLLIFKNVVNILFSTHDTLNYKGDDEVSIGGTNGKTYENEKEIYGRILGDLIIEVVGSEKMNAA</sequence>
<evidence type="ECO:0008006" key="4">
    <source>
        <dbReference type="Google" id="ProtNLM"/>
    </source>
</evidence>
<protein>
    <recommendedName>
        <fullName evidence="4">MOLPALP family lipoprotein</fullName>
    </recommendedName>
</protein>
<feature type="signal peptide" evidence="1">
    <location>
        <begin position="1"/>
        <end position="21"/>
    </location>
</feature>
<reference evidence="2 3" key="1">
    <citation type="submission" date="2016-08" db="EMBL/GenBank/DDBJ databases">
        <title>Complete genome sequence of Spiroplasma helicoides TABS-2 (DSM 22551).</title>
        <authorList>
            <person name="Shen W.-Y."/>
            <person name="Lo W.-S."/>
            <person name="Lai Y.-C."/>
            <person name="Kuo C.-H."/>
        </authorList>
    </citation>
    <scope>NUCLEOTIDE SEQUENCE [LARGE SCALE GENOMIC DNA]</scope>
    <source>
        <strain evidence="2 3">TABS-2</strain>
    </source>
</reference>
<dbReference type="EMBL" id="CP017015">
    <property type="protein sequence ID" value="AOG61003.1"/>
    <property type="molecule type" value="Genomic_DNA"/>
</dbReference>
<evidence type="ECO:0000313" key="2">
    <source>
        <dbReference type="EMBL" id="AOG61003.1"/>
    </source>
</evidence>
<name>A0A1B3SM48_9MOLU</name>
<organism evidence="2 3">
    <name type="scientific">Spiroplasma helicoides</name>
    <dbReference type="NCBI Taxonomy" id="216938"/>
    <lineage>
        <taxon>Bacteria</taxon>
        <taxon>Bacillati</taxon>
        <taxon>Mycoplasmatota</taxon>
        <taxon>Mollicutes</taxon>
        <taxon>Entomoplasmatales</taxon>
        <taxon>Spiroplasmataceae</taxon>
        <taxon>Spiroplasma</taxon>
    </lineage>
</organism>
<proteinExistence type="predicted"/>
<feature type="chain" id="PRO_5008554064" description="MOLPALP family lipoprotein" evidence="1">
    <location>
        <begin position="22"/>
        <end position="422"/>
    </location>
</feature>
<dbReference type="InterPro" id="IPR054816">
    <property type="entry name" value="Lipoprotein_mollicutes-type_CS"/>
</dbReference>
<gene>
    <name evidence="2" type="ORF">SHELI_v1c10560</name>
</gene>
<accession>A0A1B3SM48</accession>